<proteinExistence type="predicted"/>
<evidence type="ECO:0000313" key="2">
    <source>
        <dbReference type="Proteomes" id="UP001549921"/>
    </source>
</evidence>
<accession>A0ABD0T338</accession>
<evidence type="ECO:0000313" key="1">
    <source>
        <dbReference type="EMBL" id="KAL0831503.1"/>
    </source>
</evidence>
<dbReference type="Proteomes" id="UP001549921">
    <property type="component" value="Unassembled WGS sequence"/>
</dbReference>
<dbReference type="AlphaFoldDB" id="A0ABD0T338"/>
<name>A0ABD0T338_LOXSC</name>
<reference evidence="1 2" key="1">
    <citation type="submission" date="2024-06" db="EMBL/GenBank/DDBJ databases">
        <title>A chromosome-level genome assembly of beet webworm, Loxostege sticticalis.</title>
        <authorList>
            <person name="Zhang Y."/>
        </authorList>
    </citation>
    <scope>NUCLEOTIDE SEQUENCE [LARGE SCALE GENOMIC DNA]</scope>
    <source>
        <strain evidence="1">AQ028</strain>
        <tissue evidence="1">Male pupae</tissue>
    </source>
</reference>
<evidence type="ECO:0008006" key="3">
    <source>
        <dbReference type="Google" id="ProtNLM"/>
    </source>
</evidence>
<comment type="caution">
    <text evidence="1">The sequence shown here is derived from an EMBL/GenBank/DDBJ whole genome shotgun (WGS) entry which is preliminary data.</text>
</comment>
<sequence length="402" mass="45886">MGTACLRIKFTPLLQDFQQEDSKHCLEIVPEITWIQNLDKIQWKKEEDSIEYTIPITYKIILTKKHVVKDNKEAIDKTYHSCVDLLIPSSDMNITGRGSGDVSRIVSDSIVLSKMTTNVEKCSILKEVSADSKINETIDLITAQVQTEGNIDSLFADQLINNEITKRIDCRSRETAVTQTFPEVAQSESHVIQVSHTDVIYCINDSTDKITNTETSSSSEVKEPSLEEIVTLTNASKTDTKRNLSWTPICSVDTNDNQTERQIASNTIFYLRYETQKQYGSAEIGKNTIKNDDLFFSMCTRNLNKTFFKGQQYSCVTSHKLQPEVRVANFVQIMEKEIMPLKNMLSDIISKCSSYGFNWMKAQQRPILYKNVPSREKQISRCLKTKKQINCNRVVYSIVFDG</sequence>
<gene>
    <name evidence="1" type="ORF">ABMA28_002298</name>
</gene>
<dbReference type="EMBL" id="JBEDNZ010000012">
    <property type="protein sequence ID" value="KAL0831503.1"/>
    <property type="molecule type" value="Genomic_DNA"/>
</dbReference>
<organism evidence="1 2">
    <name type="scientific">Loxostege sticticalis</name>
    <name type="common">Beet webworm moth</name>
    <dbReference type="NCBI Taxonomy" id="481309"/>
    <lineage>
        <taxon>Eukaryota</taxon>
        <taxon>Metazoa</taxon>
        <taxon>Ecdysozoa</taxon>
        <taxon>Arthropoda</taxon>
        <taxon>Hexapoda</taxon>
        <taxon>Insecta</taxon>
        <taxon>Pterygota</taxon>
        <taxon>Neoptera</taxon>
        <taxon>Endopterygota</taxon>
        <taxon>Lepidoptera</taxon>
        <taxon>Glossata</taxon>
        <taxon>Ditrysia</taxon>
        <taxon>Pyraloidea</taxon>
        <taxon>Crambidae</taxon>
        <taxon>Pyraustinae</taxon>
        <taxon>Loxostege</taxon>
    </lineage>
</organism>
<protein>
    <recommendedName>
        <fullName evidence="3">Vitellogenin</fullName>
    </recommendedName>
</protein>